<reference evidence="5" key="1">
    <citation type="journal article" date="2019" name="Int. J. Syst. Evol. Microbiol.">
        <title>The Global Catalogue of Microorganisms (GCM) 10K type strain sequencing project: providing services to taxonomists for standard genome sequencing and annotation.</title>
        <authorList>
            <consortium name="The Broad Institute Genomics Platform"/>
            <consortium name="The Broad Institute Genome Sequencing Center for Infectious Disease"/>
            <person name="Wu L."/>
            <person name="Ma J."/>
        </authorList>
    </citation>
    <scope>NUCLEOTIDE SEQUENCE [LARGE SCALE GENOMIC DNA]</scope>
    <source>
        <strain evidence="5">CGMCC 1.12470</strain>
    </source>
</reference>
<proteinExistence type="predicted"/>
<dbReference type="Pfam" id="PF02310">
    <property type="entry name" value="B12-binding"/>
    <property type="match status" value="1"/>
</dbReference>
<name>A0ABW4IRJ6_9ACTN</name>
<evidence type="ECO:0000313" key="4">
    <source>
        <dbReference type="EMBL" id="MFD1659154.1"/>
    </source>
</evidence>
<dbReference type="EMBL" id="JBHUDX010000030">
    <property type="protein sequence ID" value="MFD1659154.1"/>
    <property type="molecule type" value="Genomic_DNA"/>
</dbReference>
<dbReference type="CDD" id="cd02065">
    <property type="entry name" value="B12-binding_like"/>
    <property type="match status" value="1"/>
</dbReference>
<evidence type="ECO:0000259" key="3">
    <source>
        <dbReference type="PROSITE" id="PS51332"/>
    </source>
</evidence>
<evidence type="ECO:0000256" key="2">
    <source>
        <dbReference type="ARBA" id="ARBA00023285"/>
    </source>
</evidence>
<dbReference type="InterPro" id="IPR036724">
    <property type="entry name" value="Cobalamin-bd_sf"/>
</dbReference>
<dbReference type="Pfam" id="PF02607">
    <property type="entry name" value="B12-binding_2"/>
    <property type="match status" value="1"/>
</dbReference>
<evidence type="ECO:0000256" key="1">
    <source>
        <dbReference type="ARBA" id="ARBA00022723"/>
    </source>
</evidence>
<dbReference type="PANTHER" id="PTHR45833:SF1">
    <property type="entry name" value="METHIONINE SYNTHASE"/>
    <property type="match status" value="1"/>
</dbReference>
<dbReference type="InterPro" id="IPR003759">
    <property type="entry name" value="Cbl-bd_cap"/>
</dbReference>
<sequence length="354" mass="37388">MTGLSAAAPEVRAAFDDHLAHADEAGATALALGLLRSGTSAEDILLRLIAPAQAAVGARWVSTEWSVAQEHAATHVSERVVRAVAAVARPPRPPDFAPARRVVFACVEGERHTLPARIAAEVLRLRGFDLTFLGAHVLVPHLLSHVHRRGPDLVGLSCMIPVRLPAAHRLVECCRHAGVPVLAGGSGFGPEGVWARTLGAGLYAPDPVTAAGMLAARWPPAPAEAAPLEHLADDEYSRIVRRRSESLGRLLARLRERYPWLRDPGTEHAESVLEELGRLPDVVAAADYVDDPQVLTDHLSFEVQFLHARGAPTAVLGTALAALSGSLCGLPRAAALLDAGRRQLAAAGHAVPPA</sequence>
<dbReference type="Gene3D" id="3.40.50.280">
    <property type="entry name" value="Cobalamin-binding domain"/>
    <property type="match status" value="1"/>
</dbReference>
<keyword evidence="5" id="KW-1185">Reference proteome</keyword>
<gene>
    <name evidence="4" type="ORF">ACFSL4_13270</name>
</gene>
<protein>
    <submittedName>
        <fullName evidence="4">B12-binding domain-containing protein</fullName>
    </submittedName>
</protein>
<keyword evidence="2" id="KW-0170">Cobalt</keyword>
<dbReference type="RefSeq" id="WP_381081982.1">
    <property type="nucleotide sequence ID" value="NZ_JBHUDX010000030.1"/>
</dbReference>
<dbReference type="InterPro" id="IPR050554">
    <property type="entry name" value="Met_Synthase/Corrinoid"/>
</dbReference>
<dbReference type="InterPro" id="IPR006158">
    <property type="entry name" value="Cobalamin-bd"/>
</dbReference>
<evidence type="ECO:0000313" key="5">
    <source>
        <dbReference type="Proteomes" id="UP001597261"/>
    </source>
</evidence>
<dbReference type="InterPro" id="IPR036594">
    <property type="entry name" value="Meth_synthase_dom"/>
</dbReference>
<dbReference type="PANTHER" id="PTHR45833">
    <property type="entry name" value="METHIONINE SYNTHASE"/>
    <property type="match status" value="1"/>
</dbReference>
<dbReference type="Gene3D" id="1.10.1240.10">
    <property type="entry name" value="Methionine synthase domain"/>
    <property type="match status" value="1"/>
</dbReference>
<comment type="caution">
    <text evidence="4">The sequence shown here is derived from an EMBL/GenBank/DDBJ whole genome shotgun (WGS) entry which is preliminary data.</text>
</comment>
<dbReference type="PROSITE" id="PS51332">
    <property type="entry name" value="B12_BINDING"/>
    <property type="match status" value="1"/>
</dbReference>
<dbReference type="SUPFAM" id="SSF52242">
    <property type="entry name" value="Cobalamin (vitamin B12)-binding domain"/>
    <property type="match status" value="1"/>
</dbReference>
<keyword evidence="1" id="KW-0479">Metal-binding</keyword>
<accession>A0ABW4IRJ6</accession>
<feature type="domain" description="B12-binding" evidence="3">
    <location>
        <begin position="99"/>
        <end position="225"/>
    </location>
</feature>
<organism evidence="4 5">
    <name type="scientific">Streptomyces caeni</name>
    <dbReference type="NCBI Taxonomy" id="2307231"/>
    <lineage>
        <taxon>Bacteria</taxon>
        <taxon>Bacillati</taxon>
        <taxon>Actinomycetota</taxon>
        <taxon>Actinomycetes</taxon>
        <taxon>Kitasatosporales</taxon>
        <taxon>Streptomycetaceae</taxon>
        <taxon>Streptomyces</taxon>
    </lineage>
</organism>
<dbReference type="Proteomes" id="UP001597261">
    <property type="component" value="Unassembled WGS sequence"/>
</dbReference>